<evidence type="ECO:0000313" key="3">
    <source>
        <dbReference type="Proteomes" id="UP001285441"/>
    </source>
</evidence>
<dbReference type="AlphaFoldDB" id="A0AAE0NS16"/>
<proteinExistence type="predicted"/>
<evidence type="ECO:0000313" key="2">
    <source>
        <dbReference type="EMBL" id="KAK3386570.1"/>
    </source>
</evidence>
<sequence>MSASIDEEPKLDSSCDVCGCLDRVLGKMTWGAGGQVFAVETLLAFADRALLRGCKVCTIIYNTAMAHSHLWESLPRDKLIIRVGARGDVHNGSTQEVAVEAKFPSILKRIPTLPHISQDPLSAPQQEVVRGWLQTCYDNHEDCRSSGVNMFPKRLVDVGDDDTPAKIISATQKHRYLTLSHCWGQGGKGPLRATTSDEETLRTSIPWHALPQSFQDDDDKDWEEEAAKMAGISSGCELTIAATRAASCDEGFLHPRGVKSQKIFSDTYDGTQLTVFARDDINHQHNSWTSTWTSSINDIELAYHAKTVSQEDRKIHDPVHGESKLRLVVPGPIISQSVEATNPSSMEIPASSLEINATTLIKRLYDFHPRVQDEKKSSVHFGRLWADIVTDYNNLSLTYHRDTLPALAGIASLMQAGYSPGQYFAGLWELDLHYQLGWWSEPDPRDRPCALKCRRPRELSTAPSFSWPPAQGRSTSPPSWSSPASAPSSRSSASRKVQTHSV</sequence>
<keyword evidence="3" id="KW-1185">Reference proteome</keyword>
<dbReference type="EMBL" id="JAULSW010000003">
    <property type="protein sequence ID" value="KAK3386570.1"/>
    <property type="molecule type" value="Genomic_DNA"/>
</dbReference>
<reference evidence="2" key="1">
    <citation type="journal article" date="2023" name="Mol. Phylogenet. Evol.">
        <title>Genome-scale phylogeny and comparative genomics of the fungal order Sordariales.</title>
        <authorList>
            <person name="Hensen N."/>
            <person name="Bonometti L."/>
            <person name="Westerberg I."/>
            <person name="Brannstrom I.O."/>
            <person name="Guillou S."/>
            <person name="Cros-Aarteil S."/>
            <person name="Calhoun S."/>
            <person name="Haridas S."/>
            <person name="Kuo A."/>
            <person name="Mondo S."/>
            <person name="Pangilinan J."/>
            <person name="Riley R."/>
            <person name="LaButti K."/>
            <person name="Andreopoulos B."/>
            <person name="Lipzen A."/>
            <person name="Chen C."/>
            <person name="Yan M."/>
            <person name="Daum C."/>
            <person name="Ng V."/>
            <person name="Clum A."/>
            <person name="Steindorff A."/>
            <person name="Ohm R.A."/>
            <person name="Martin F."/>
            <person name="Silar P."/>
            <person name="Natvig D.O."/>
            <person name="Lalanne C."/>
            <person name="Gautier V."/>
            <person name="Ament-Velasquez S.L."/>
            <person name="Kruys A."/>
            <person name="Hutchinson M.I."/>
            <person name="Powell A.J."/>
            <person name="Barry K."/>
            <person name="Miller A.N."/>
            <person name="Grigoriev I.V."/>
            <person name="Debuchy R."/>
            <person name="Gladieux P."/>
            <person name="Hiltunen Thoren M."/>
            <person name="Johannesson H."/>
        </authorList>
    </citation>
    <scope>NUCLEOTIDE SEQUENCE</scope>
    <source>
        <strain evidence="2">CBS 232.78</strain>
    </source>
</reference>
<evidence type="ECO:0000256" key="1">
    <source>
        <dbReference type="SAM" id="MobiDB-lite"/>
    </source>
</evidence>
<dbReference type="Proteomes" id="UP001285441">
    <property type="component" value="Unassembled WGS sequence"/>
</dbReference>
<comment type="caution">
    <text evidence="2">The sequence shown here is derived from an EMBL/GenBank/DDBJ whole genome shotgun (WGS) entry which is preliminary data.</text>
</comment>
<organism evidence="2 3">
    <name type="scientific">Podospora didyma</name>
    <dbReference type="NCBI Taxonomy" id="330526"/>
    <lineage>
        <taxon>Eukaryota</taxon>
        <taxon>Fungi</taxon>
        <taxon>Dikarya</taxon>
        <taxon>Ascomycota</taxon>
        <taxon>Pezizomycotina</taxon>
        <taxon>Sordariomycetes</taxon>
        <taxon>Sordariomycetidae</taxon>
        <taxon>Sordariales</taxon>
        <taxon>Podosporaceae</taxon>
        <taxon>Podospora</taxon>
    </lineage>
</organism>
<dbReference type="PANTHER" id="PTHR33112:SF9">
    <property type="entry name" value="HETEROKARYON INCOMPATIBILITY DOMAIN-CONTAINING PROTEIN"/>
    <property type="match status" value="1"/>
</dbReference>
<protein>
    <recommendedName>
        <fullName evidence="4">Heterokaryon incompatibility domain-containing protein</fullName>
    </recommendedName>
</protein>
<reference evidence="2" key="2">
    <citation type="submission" date="2023-06" db="EMBL/GenBank/DDBJ databases">
        <authorList>
            <consortium name="Lawrence Berkeley National Laboratory"/>
            <person name="Haridas S."/>
            <person name="Hensen N."/>
            <person name="Bonometti L."/>
            <person name="Westerberg I."/>
            <person name="Brannstrom I.O."/>
            <person name="Guillou S."/>
            <person name="Cros-Aarteil S."/>
            <person name="Calhoun S."/>
            <person name="Kuo A."/>
            <person name="Mondo S."/>
            <person name="Pangilinan J."/>
            <person name="Riley R."/>
            <person name="LaButti K."/>
            <person name="Andreopoulos B."/>
            <person name="Lipzen A."/>
            <person name="Chen C."/>
            <person name="Yanf M."/>
            <person name="Daum C."/>
            <person name="Ng V."/>
            <person name="Clum A."/>
            <person name="Steindorff A."/>
            <person name="Ohm R."/>
            <person name="Martin F."/>
            <person name="Silar P."/>
            <person name="Natvig D."/>
            <person name="Lalanne C."/>
            <person name="Gautier V."/>
            <person name="Ament-velasquez S.L."/>
            <person name="Kruys A."/>
            <person name="Hutchinson M.I."/>
            <person name="Powell A.J."/>
            <person name="Barry K."/>
            <person name="Miller A.N."/>
            <person name="Grigoriev I.V."/>
            <person name="Debuchy R."/>
            <person name="Gladieux P."/>
            <person name="Thoren M.H."/>
            <person name="Johannesson H."/>
        </authorList>
    </citation>
    <scope>NUCLEOTIDE SEQUENCE</scope>
    <source>
        <strain evidence="2">CBS 232.78</strain>
    </source>
</reference>
<accession>A0AAE0NS16</accession>
<evidence type="ECO:0008006" key="4">
    <source>
        <dbReference type="Google" id="ProtNLM"/>
    </source>
</evidence>
<feature type="compositionally biased region" description="Low complexity" evidence="1">
    <location>
        <begin position="473"/>
        <end position="495"/>
    </location>
</feature>
<dbReference type="PANTHER" id="PTHR33112">
    <property type="entry name" value="DOMAIN PROTEIN, PUTATIVE-RELATED"/>
    <property type="match status" value="1"/>
</dbReference>
<name>A0AAE0NS16_9PEZI</name>
<feature type="region of interest" description="Disordered" evidence="1">
    <location>
        <begin position="459"/>
        <end position="502"/>
    </location>
</feature>
<gene>
    <name evidence="2" type="ORF">B0H63DRAFT_558241</name>
</gene>